<evidence type="ECO:0000256" key="1">
    <source>
        <dbReference type="SAM" id="SignalP"/>
    </source>
</evidence>
<evidence type="ECO:0000259" key="2">
    <source>
        <dbReference type="Pfam" id="PF01261"/>
    </source>
</evidence>
<reference evidence="5 6" key="1">
    <citation type="submission" date="2019-02" db="EMBL/GenBank/DDBJ databases">
        <title>Draft genome sequences of novel Actinobacteria.</title>
        <authorList>
            <person name="Sahin N."/>
            <person name="Ay H."/>
            <person name="Saygin H."/>
        </authorList>
    </citation>
    <scope>NUCLEOTIDE SEQUENCE [LARGE SCALE GENOMIC DNA]</scope>
    <source>
        <strain evidence="5 6">8K307</strain>
    </source>
</reference>
<protein>
    <recommendedName>
        <fullName evidence="7">Sugar phosphate isomerase/epimerase</fullName>
    </recommendedName>
</protein>
<feature type="domain" description="Glucose/Sorbosone dehydrogenase" evidence="4">
    <location>
        <begin position="303"/>
        <end position="566"/>
    </location>
</feature>
<dbReference type="PANTHER" id="PTHR40469">
    <property type="entry name" value="SECRETED GLYCOSYL HYDROLASE"/>
    <property type="match status" value="1"/>
</dbReference>
<name>A0A4R5A7U1_9ACTN</name>
<dbReference type="Gene3D" id="3.20.20.150">
    <property type="entry name" value="Divalent-metal-dependent TIM barrel enzymes"/>
    <property type="match status" value="1"/>
</dbReference>
<dbReference type="Pfam" id="PF06283">
    <property type="entry name" value="ThuA"/>
    <property type="match status" value="1"/>
</dbReference>
<dbReference type="Gene3D" id="2.120.10.30">
    <property type="entry name" value="TolB, C-terminal domain"/>
    <property type="match status" value="1"/>
</dbReference>
<dbReference type="OrthoDB" id="2795102at2"/>
<dbReference type="SUPFAM" id="SSF51658">
    <property type="entry name" value="Xylose isomerase-like"/>
    <property type="match status" value="1"/>
</dbReference>
<dbReference type="InterPro" id="IPR011042">
    <property type="entry name" value="6-blade_b-propeller_TolB-like"/>
</dbReference>
<evidence type="ECO:0000259" key="3">
    <source>
        <dbReference type="Pfam" id="PF06283"/>
    </source>
</evidence>
<evidence type="ECO:0000313" key="6">
    <source>
        <dbReference type="Proteomes" id="UP000295217"/>
    </source>
</evidence>
<dbReference type="InterPro" id="IPR012938">
    <property type="entry name" value="Glc/Sorbosone_DH"/>
</dbReference>
<dbReference type="InterPro" id="IPR029010">
    <property type="entry name" value="ThuA-like"/>
</dbReference>
<evidence type="ECO:0000313" key="5">
    <source>
        <dbReference type="EMBL" id="TDD67180.1"/>
    </source>
</evidence>
<accession>A0A4R5A7U1</accession>
<dbReference type="Pfam" id="PF01261">
    <property type="entry name" value="AP_endonuc_2"/>
    <property type="match status" value="1"/>
</dbReference>
<comment type="caution">
    <text evidence="5">The sequence shown here is derived from an EMBL/GenBank/DDBJ whole genome shotgun (WGS) entry which is preliminary data.</text>
</comment>
<dbReference type="AlphaFoldDB" id="A0A4R5A7U1"/>
<dbReference type="SUPFAM" id="SSF52317">
    <property type="entry name" value="Class I glutamine amidotransferase-like"/>
    <property type="match status" value="1"/>
</dbReference>
<keyword evidence="1" id="KW-0732">Signal</keyword>
<keyword evidence="6" id="KW-1185">Reference proteome</keyword>
<proteinExistence type="predicted"/>
<dbReference type="PANTHER" id="PTHR40469:SF2">
    <property type="entry name" value="GALACTOSE-BINDING DOMAIN-LIKE SUPERFAMILY PROTEIN"/>
    <property type="match status" value="1"/>
</dbReference>
<dbReference type="Pfam" id="PF07995">
    <property type="entry name" value="GSDH"/>
    <property type="match status" value="1"/>
</dbReference>
<dbReference type="Gene3D" id="3.40.50.880">
    <property type="match status" value="1"/>
</dbReference>
<dbReference type="EMBL" id="SMLB01000031">
    <property type="protein sequence ID" value="TDD67180.1"/>
    <property type="molecule type" value="Genomic_DNA"/>
</dbReference>
<dbReference type="InterPro" id="IPR029062">
    <property type="entry name" value="Class_I_gatase-like"/>
</dbReference>
<dbReference type="RefSeq" id="WP_132104859.1">
    <property type="nucleotide sequence ID" value="NZ_SMLB01000031.1"/>
</dbReference>
<dbReference type="InterPro" id="IPR011041">
    <property type="entry name" value="Quinoprot_gluc/sorb_DH_b-prop"/>
</dbReference>
<feature type="chain" id="PRO_5020404093" description="Sugar phosphate isomerase/epimerase" evidence="1">
    <location>
        <begin position="42"/>
        <end position="1100"/>
    </location>
</feature>
<dbReference type="SUPFAM" id="SSF50952">
    <property type="entry name" value="Soluble quinoprotein glucose dehydrogenase"/>
    <property type="match status" value="1"/>
</dbReference>
<sequence>MARPFDRTILIPTTRGPAWRIAALVMALALVPFLLAGPAQAQTARTAPAPADDGARFNVLVFSGVTNFYHDSIPAGIDTVRELGAEHGFAVTVTDDASIFSDKGLRPFDVVIFNNTNSTPERGNLLDPSQRAAFQRYINGGGGFVGWHSATGTERDWDWYAGLVGAEFQNHPAPRPGRIEVLDHAHPSTEGLPELWERTEEWYNWQATPNGNVHVLTEIRTTDNPQGLNEGPEHAHAWCQVYDGGRSWYTASGHHAETFDEPLFREHILGGIEWAAGAVPGDCGATEWNSFRKVQLEDDTNLADPYEIAPLPDGRVLYIQRTGQIKLIHQNGDEATTTLAGDLQLSLPTTRTADGLTGIAIDEDFAENGWLYLLYTVPPAEPLYRLSRFTLVGDTLDMASEEVVLEFPIWRNELLANVHMAGSLAMDDEGDLYIATGDNTDPFVQSGYTPIDERAGRRAADAQATSGNTNDLRGKILRIHPEDDGGYTIPEGNLFPESADATDQTRPEIYAMGFRNPFTISYDDAGDALLVADYGPDASAPNPLRGPAGLVEQNRILEAGNYGWPYCIGPNIPFVDFDFATGTSGEPFDCENPVNDSPNNTGLRELPPVQEPLVWYGKRGEHSGLFPEITGGGAPMTGPVYDYDKDLDSDTKFPQYFDGKWFAFEYGADWYKTISIMTEAAASDRFTPAEPGDLQSINSFLPGETFNSPFDAEFGPDGSLYTIDFGGGSGVGRGDHNDGSGIYRIDYVGGEDVTEPRDRCFGGYGTDVPVWFGEGSDSGVPNRDSGDGCTIMDLIEHEQPFTNHGDFVRTVEGITSQLVADGVLTQRERAAVIRAAAGSEIGKAPKLDGDRQVPAEQIGVVGYTVRATMPAPNTEATLAALAACGYQNIEPSSNLYGYTGDQLGELIAAAGMRAPSVGLDLGQIERNIEGVIETAKALGAEYVRISGSARWDAADYSRVADILNEQGARAKEEGITLAYHNHDFEFRTEDGVRLYDVLVRETDPNLVDMELDLYWAVDAGVDPVGLIQQYPGRFSLLHVKDRAADGSFADVGEGTIDFGRIFAHSELAGVDYYFTENDQPRPDGISSACDSMAYLQTLRY</sequence>
<feature type="signal peptide" evidence="1">
    <location>
        <begin position="1"/>
        <end position="41"/>
    </location>
</feature>
<feature type="domain" description="ThuA-like" evidence="3">
    <location>
        <begin position="58"/>
        <end position="275"/>
    </location>
</feature>
<feature type="domain" description="Xylose isomerase-like TIM barrel" evidence="2">
    <location>
        <begin position="878"/>
        <end position="1069"/>
    </location>
</feature>
<gene>
    <name evidence="5" type="ORF">E1262_19790</name>
</gene>
<evidence type="ECO:0000259" key="4">
    <source>
        <dbReference type="Pfam" id="PF07995"/>
    </source>
</evidence>
<organism evidence="5 6">
    <name type="scientific">Jiangella aurantiaca</name>
    <dbReference type="NCBI Taxonomy" id="2530373"/>
    <lineage>
        <taxon>Bacteria</taxon>
        <taxon>Bacillati</taxon>
        <taxon>Actinomycetota</taxon>
        <taxon>Actinomycetes</taxon>
        <taxon>Jiangellales</taxon>
        <taxon>Jiangellaceae</taxon>
        <taxon>Jiangella</taxon>
    </lineage>
</organism>
<dbReference type="InterPro" id="IPR036237">
    <property type="entry name" value="Xyl_isomerase-like_sf"/>
</dbReference>
<evidence type="ECO:0008006" key="7">
    <source>
        <dbReference type="Google" id="ProtNLM"/>
    </source>
</evidence>
<dbReference type="InterPro" id="IPR013022">
    <property type="entry name" value="Xyl_isomerase-like_TIM-brl"/>
</dbReference>
<dbReference type="Proteomes" id="UP000295217">
    <property type="component" value="Unassembled WGS sequence"/>
</dbReference>